<dbReference type="GO" id="GO:0030620">
    <property type="term" value="F:U2 snRNA binding"/>
    <property type="evidence" value="ECO:0007669"/>
    <property type="project" value="InterPro"/>
</dbReference>
<comment type="similarity">
    <text evidence="5">Belongs to the U2 small nuclear ribonucleoprotein A family.</text>
</comment>
<evidence type="ECO:0000256" key="1">
    <source>
        <dbReference type="ARBA" id="ARBA00004123"/>
    </source>
</evidence>
<keyword evidence="4" id="KW-0539">Nucleus</keyword>
<dbReference type="GO" id="GO:0005686">
    <property type="term" value="C:U2 snRNP"/>
    <property type="evidence" value="ECO:0007669"/>
    <property type="project" value="TreeGrafter"/>
</dbReference>
<evidence type="ECO:0000313" key="7">
    <source>
        <dbReference type="WBParaSite" id="jg4094"/>
    </source>
</evidence>
<dbReference type="PANTHER" id="PTHR10552:SF6">
    <property type="entry name" value="U2 SMALL NUCLEAR RIBONUCLEOPROTEIN A"/>
    <property type="match status" value="1"/>
</dbReference>
<keyword evidence="3" id="KW-0677">Repeat</keyword>
<accession>A0A915EAI6</accession>
<dbReference type="InterPro" id="IPR032675">
    <property type="entry name" value="LRR_dom_sf"/>
</dbReference>
<dbReference type="PANTHER" id="PTHR10552">
    <property type="entry name" value="U2 SMALL NUCLEAR RIBONUCLEOPROTEIN A"/>
    <property type="match status" value="1"/>
</dbReference>
<sequence>MVRLSVDVLNEAYHYTIFSLLKRLQTLLLHNNHVSEIDKAIGEHLPNLKTLALTNNEVTELVDVDPLATCKNLSI</sequence>
<dbReference type="AlphaFoldDB" id="A0A915EAI6"/>
<evidence type="ECO:0000256" key="3">
    <source>
        <dbReference type="ARBA" id="ARBA00022737"/>
    </source>
</evidence>
<evidence type="ECO:0000256" key="2">
    <source>
        <dbReference type="ARBA" id="ARBA00022614"/>
    </source>
</evidence>
<dbReference type="Proteomes" id="UP000887574">
    <property type="component" value="Unplaced"/>
</dbReference>
<dbReference type="Pfam" id="PF14580">
    <property type="entry name" value="LRR_9"/>
    <property type="match status" value="1"/>
</dbReference>
<dbReference type="Gene3D" id="3.80.10.10">
    <property type="entry name" value="Ribonuclease Inhibitor"/>
    <property type="match status" value="1"/>
</dbReference>
<dbReference type="InterPro" id="IPR001611">
    <property type="entry name" value="Leu-rich_rpt"/>
</dbReference>
<dbReference type="InterPro" id="IPR044640">
    <property type="entry name" value="RU2A"/>
</dbReference>
<protein>
    <submittedName>
        <fullName evidence="7">Uncharacterized protein</fullName>
    </submittedName>
</protein>
<comment type="subcellular location">
    <subcellularLocation>
        <location evidence="1">Nucleus</location>
    </subcellularLocation>
</comment>
<evidence type="ECO:0000313" key="6">
    <source>
        <dbReference type="Proteomes" id="UP000887574"/>
    </source>
</evidence>
<keyword evidence="6" id="KW-1185">Reference proteome</keyword>
<dbReference type="SUPFAM" id="SSF52058">
    <property type="entry name" value="L domain-like"/>
    <property type="match status" value="1"/>
</dbReference>
<dbReference type="WBParaSite" id="jg4094">
    <property type="protein sequence ID" value="jg4094"/>
    <property type="gene ID" value="jg4094"/>
</dbReference>
<name>A0A915EAI6_9BILA</name>
<reference evidence="7" key="1">
    <citation type="submission" date="2022-11" db="UniProtKB">
        <authorList>
            <consortium name="WormBaseParasite"/>
        </authorList>
    </citation>
    <scope>IDENTIFICATION</scope>
</reference>
<proteinExistence type="inferred from homology"/>
<evidence type="ECO:0000256" key="4">
    <source>
        <dbReference type="ARBA" id="ARBA00023242"/>
    </source>
</evidence>
<organism evidence="6 7">
    <name type="scientific">Ditylenchus dipsaci</name>
    <dbReference type="NCBI Taxonomy" id="166011"/>
    <lineage>
        <taxon>Eukaryota</taxon>
        <taxon>Metazoa</taxon>
        <taxon>Ecdysozoa</taxon>
        <taxon>Nematoda</taxon>
        <taxon>Chromadorea</taxon>
        <taxon>Rhabditida</taxon>
        <taxon>Tylenchina</taxon>
        <taxon>Tylenchomorpha</taxon>
        <taxon>Sphaerularioidea</taxon>
        <taxon>Anguinidae</taxon>
        <taxon>Anguininae</taxon>
        <taxon>Ditylenchus</taxon>
    </lineage>
</organism>
<evidence type="ECO:0000256" key="5">
    <source>
        <dbReference type="ARBA" id="ARBA00024196"/>
    </source>
</evidence>
<dbReference type="GO" id="GO:0000398">
    <property type="term" value="P:mRNA splicing, via spliceosome"/>
    <property type="evidence" value="ECO:0007669"/>
    <property type="project" value="InterPro"/>
</dbReference>
<dbReference type="PROSITE" id="PS51450">
    <property type="entry name" value="LRR"/>
    <property type="match status" value="1"/>
</dbReference>
<keyword evidence="2" id="KW-0433">Leucine-rich repeat</keyword>